<dbReference type="OrthoDB" id="10578949at2759"/>
<sequence>MREVAALMASLVSHKDNASQMRFTCGLETIVEGHQKEIDDIAHKLEEEKLHRQSREEEIELLKNRLSEVEVENRKLKDNHDRRSSGSHIDVARLATTLEDIKTDRKIMDKQLAKIGQRAATLEDEKTEWLGHRDELLNLVDELKKENKSLKDFAEDREALRRRLADAEDTAEDLLVQLTELRSENSKLREESEGVREQLAKLMQQFVDYSASGNCCVGCEELKMRSEDILAYSNRARSDAKPSVSSNSLIPSPALLSEKSSTDFELDSIAAERDALTLLSTRLKEELCSAIQDREEACAKLQDYGSDRVLVNTATATYEKEEASSDLSEKLVLLEAENEELRAECRTSRKMVEMLKLDLVDARNLSASLNNQLLHSERMASTIGSGSPMSQAPLSPTDLGGRCSYGFSEVTEESPLTPQRPGRRRGSSGGLYGLLARATGQSPHSRTKQVDELQRIARELTIQVEEKEETIHNLRRLLSEHKDFLVSEAPPDVTQRDCRADTI</sequence>
<feature type="coiled-coil region" evidence="1">
    <location>
        <begin position="133"/>
        <end position="205"/>
    </location>
</feature>
<keyword evidence="1" id="KW-0175">Coiled coil</keyword>
<evidence type="ECO:0000313" key="3">
    <source>
        <dbReference type="EMBL" id="KAF4657307.1"/>
    </source>
</evidence>
<dbReference type="AlphaFoldDB" id="A0A7J6LDH8"/>
<feature type="region of interest" description="Disordered" evidence="2">
    <location>
        <begin position="409"/>
        <end position="434"/>
    </location>
</feature>
<accession>A0A7J6LDH8</accession>
<keyword evidence="4" id="KW-1185">Reference proteome</keyword>
<comment type="caution">
    <text evidence="3">The sequence shown here is derived from an EMBL/GenBank/DDBJ whole genome shotgun (WGS) entry which is preliminary data.</text>
</comment>
<feature type="coiled-coil region" evidence="1">
    <location>
        <begin position="45"/>
        <end position="79"/>
    </location>
</feature>
<organism evidence="3 4">
    <name type="scientific">Perkinsus chesapeaki</name>
    <name type="common">Clam parasite</name>
    <name type="synonym">Perkinsus andrewsi</name>
    <dbReference type="NCBI Taxonomy" id="330153"/>
    <lineage>
        <taxon>Eukaryota</taxon>
        <taxon>Sar</taxon>
        <taxon>Alveolata</taxon>
        <taxon>Perkinsozoa</taxon>
        <taxon>Perkinsea</taxon>
        <taxon>Perkinsida</taxon>
        <taxon>Perkinsidae</taxon>
        <taxon>Perkinsus</taxon>
    </lineage>
</organism>
<evidence type="ECO:0000256" key="2">
    <source>
        <dbReference type="SAM" id="MobiDB-lite"/>
    </source>
</evidence>
<feature type="coiled-coil region" evidence="1">
    <location>
        <begin position="324"/>
        <end position="358"/>
    </location>
</feature>
<dbReference type="Proteomes" id="UP000591131">
    <property type="component" value="Unassembled WGS sequence"/>
</dbReference>
<gene>
    <name evidence="3" type="ORF">FOL47_008489</name>
</gene>
<evidence type="ECO:0000313" key="4">
    <source>
        <dbReference type="Proteomes" id="UP000591131"/>
    </source>
</evidence>
<reference evidence="3 4" key="1">
    <citation type="submission" date="2020-04" db="EMBL/GenBank/DDBJ databases">
        <title>Perkinsus chesapeaki whole genome sequence.</title>
        <authorList>
            <person name="Bogema D.R."/>
        </authorList>
    </citation>
    <scope>NUCLEOTIDE SEQUENCE [LARGE SCALE GENOMIC DNA]</scope>
    <source>
        <strain evidence="3">ATCC PRA-425</strain>
    </source>
</reference>
<evidence type="ECO:0000256" key="1">
    <source>
        <dbReference type="SAM" id="Coils"/>
    </source>
</evidence>
<proteinExistence type="predicted"/>
<feature type="coiled-coil region" evidence="1">
    <location>
        <begin position="450"/>
        <end position="477"/>
    </location>
</feature>
<name>A0A7J6LDH8_PERCH</name>
<protein>
    <submittedName>
        <fullName evidence="3">Uncharacterized protein</fullName>
    </submittedName>
</protein>
<dbReference type="EMBL" id="JAAPAO010000549">
    <property type="protein sequence ID" value="KAF4657307.1"/>
    <property type="molecule type" value="Genomic_DNA"/>
</dbReference>